<dbReference type="InterPro" id="IPR024072">
    <property type="entry name" value="DHFR-like_dom_sf"/>
</dbReference>
<accession>A0ABM9A6M7</accession>
<keyword evidence="8 12" id="KW-0862">Zinc</keyword>
<dbReference type="InterPro" id="IPR011549">
    <property type="entry name" value="RibD_C"/>
</dbReference>
<dbReference type="Pfam" id="PF00383">
    <property type="entry name" value="dCMP_cyt_deam_1"/>
    <property type="match status" value="1"/>
</dbReference>
<evidence type="ECO:0000313" key="15">
    <source>
        <dbReference type="Proteomes" id="UP000838748"/>
    </source>
</evidence>
<evidence type="ECO:0000256" key="6">
    <source>
        <dbReference type="ARBA" id="ARBA00022619"/>
    </source>
</evidence>
<dbReference type="CDD" id="cd01284">
    <property type="entry name" value="Riboflavin_deaminase-reductase"/>
    <property type="match status" value="1"/>
</dbReference>
<comment type="pathway">
    <text evidence="2 12">Cofactor biosynthesis; riboflavin biosynthesis; 5-amino-6-(D-ribitylamino)uracil from GTP: step 2/4.</text>
</comment>
<evidence type="ECO:0000256" key="12">
    <source>
        <dbReference type="PIRNR" id="PIRNR006769"/>
    </source>
</evidence>
<evidence type="ECO:0000256" key="9">
    <source>
        <dbReference type="ARBA" id="ARBA00022857"/>
    </source>
</evidence>
<dbReference type="Pfam" id="PF01872">
    <property type="entry name" value="RibD_C"/>
    <property type="match status" value="1"/>
</dbReference>
<dbReference type="SUPFAM" id="SSF53597">
    <property type="entry name" value="Dihydrofolate reductase-like"/>
    <property type="match status" value="1"/>
</dbReference>
<comment type="catalytic activity">
    <reaction evidence="12">
        <text>5-amino-6-(5-phospho-D-ribitylamino)uracil + NADP(+) = 5-amino-6-(5-phospho-D-ribosylamino)uracil + NADPH + H(+)</text>
        <dbReference type="Rhea" id="RHEA:17845"/>
        <dbReference type="ChEBI" id="CHEBI:15378"/>
        <dbReference type="ChEBI" id="CHEBI:57783"/>
        <dbReference type="ChEBI" id="CHEBI:58349"/>
        <dbReference type="ChEBI" id="CHEBI:58421"/>
        <dbReference type="ChEBI" id="CHEBI:58453"/>
        <dbReference type="EC" id="1.1.1.193"/>
    </reaction>
</comment>
<dbReference type="InterPro" id="IPR016193">
    <property type="entry name" value="Cytidine_deaminase-like"/>
</dbReference>
<keyword evidence="6 12" id="KW-0686">Riboflavin biosynthesis</keyword>
<protein>
    <recommendedName>
        <fullName evidence="12">Riboflavin biosynthesis protein RibD</fullName>
    </recommendedName>
    <domain>
        <recommendedName>
            <fullName evidence="12">Diaminohydroxyphosphoribosylaminopyrimidine deaminase</fullName>
            <shortName evidence="12">DRAP deaminase</shortName>
            <ecNumber evidence="12">3.5.4.26</ecNumber>
        </recommendedName>
        <alternativeName>
            <fullName evidence="12">Riboflavin-specific deaminase</fullName>
        </alternativeName>
    </domain>
    <domain>
        <recommendedName>
            <fullName evidence="12">5-amino-6-(5-phosphoribosylamino)uracil reductase</fullName>
            <ecNumber evidence="12">1.1.1.193</ecNumber>
        </recommendedName>
        <alternativeName>
            <fullName evidence="12">HTP reductase</fullName>
        </alternativeName>
    </domain>
</protein>
<evidence type="ECO:0000256" key="3">
    <source>
        <dbReference type="ARBA" id="ARBA00004910"/>
    </source>
</evidence>
<dbReference type="InterPro" id="IPR002734">
    <property type="entry name" value="RibDG_C"/>
</dbReference>
<comment type="caution">
    <text evidence="14">The sequence shown here is derived from an EMBL/GenBank/DDBJ whole genome shotgun (WGS) entry which is preliminary data.</text>
</comment>
<evidence type="ECO:0000256" key="10">
    <source>
        <dbReference type="ARBA" id="ARBA00023002"/>
    </source>
</evidence>
<keyword evidence="9 12" id="KW-0521">NADP</keyword>
<name>A0ABM9A6M7_9VIBR</name>
<keyword evidence="12" id="KW-0378">Hydrolase</keyword>
<gene>
    <name evidence="14" type="primary">ribD</name>
    <name evidence="14" type="ORF">VMF7928_03299</name>
</gene>
<keyword evidence="15" id="KW-1185">Reference proteome</keyword>
<dbReference type="NCBIfam" id="TIGR00227">
    <property type="entry name" value="ribD_Cterm"/>
    <property type="match status" value="1"/>
</dbReference>
<evidence type="ECO:0000256" key="11">
    <source>
        <dbReference type="ARBA" id="ARBA00023268"/>
    </source>
</evidence>
<dbReference type="InterPro" id="IPR004794">
    <property type="entry name" value="Eubact_RibD"/>
</dbReference>
<evidence type="ECO:0000256" key="7">
    <source>
        <dbReference type="ARBA" id="ARBA00022723"/>
    </source>
</evidence>
<comment type="similarity">
    <text evidence="4 12">In the N-terminal section; belongs to the cytidine and deoxycytidylate deaminase family.</text>
</comment>
<evidence type="ECO:0000256" key="4">
    <source>
        <dbReference type="ARBA" id="ARBA00005259"/>
    </source>
</evidence>
<dbReference type="EMBL" id="CAKLDM010000002">
    <property type="protein sequence ID" value="CAH0540995.1"/>
    <property type="molecule type" value="Genomic_DNA"/>
</dbReference>
<evidence type="ECO:0000313" key="14">
    <source>
        <dbReference type="EMBL" id="CAH0540995.1"/>
    </source>
</evidence>
<dbReference type="PIRSF" id="PIRSF006769">
    <property type="entry name" value="RibD"/>
    <property type="match status" value="1"/>
</dbReference>
<evidence type="ECO:0000256" key="1">
    <source>
        <dbReference type="ARBA" id="ARBA00002151"/>
    </source>
</evidence>
<organism evidence="14 15">
    <name type="scientific">Vibrio marisflavi CECT 7928</name>
    <dbReference type="NCBI Taxonomy" id="634439"/>
    <lineage>
        <taxon>Bacteria</taxon>
        <taxon>Pseudomonadati</taxon>
        <taxon>Pseudomonadota</taxon>
        <taxon>Gammaproteobacteria</taxon>
        <taxon>Vibrionales</taxon>
        <taxon>Vibrionaceae</taxon>
        <taxon>Vibrio</taxon>
    </lineage>
</organism>
<sequence>MSVYQSIDYQLMLRAIEMAKNGMFTTAPNPNVGCVIAHGEDIVGEGFHYKAGEAHAEVHALKAAGDKAKGATVYVTLEPCSHYGRTPPCSEALIKAGVSKVVCAMEDPNPKVAGQGIQMLRQAGIEVLVGLMEEEAHALNRGFIKLMKTGLPFVQLKMAASIDGQTALSNGESQWITSSLARSDVQHFRSKACAVLSTSKTVIDDDASLNVRWSELPECTQQKYPESELRQPVRIILDKNNNLSSSLKLFQADGEIVVVNSEEGNLDSPIDESGQFDLAELFRRLAKSHHINHIWVEAGATLGKSLIQAGLVDELVLYLAPKIMGSDGKGLFGALGIESMQDVININIQDVRHVGPDLRLVATLN</sequence>
<dbReference type="PANTHER" id="PTHR38011:SF7">
    <property type="entry name" value="2,5-DIAMINO-6-RIBOSYLAMINO-4(3H)-PYRIMIDINONE 5'-PHOSPHATE REDUCTASE"/>
    <property type="match status" value="1"/>
</dbReference>
<evidence type="ECO:0000256" key="8">
    <source>
        <dbReference type="ARBA" id="ARBA00022833"/>
    </source>
</evidence>
<dbReference type="PROSITE" id="PS51747">
    <property type="entry name" value="CYT_DCMP_DEAMINASES_2"/>
    <property type="match status" value="1"/>
</dbReference>
<comment type="pathway">
    <text evidence="3 12">Cofactor biosynthesis; riboflavin biosynthesis; 5-amino-6-(D-ribitylamino)uracil from GTP: step 3/4.</text>
</comment>
<comment type="cofactor">
    <cofactor evidence="12">
        <name>Zn(2+)</name>
        <dbReference type="ChEBI" id="CHEBI:29105"/>
    </cofactor>
    <text evidence="12">Binds 1 zinc ion.</text>
</comment>
<dbReference type="NCBIfam" id="TIGR00326">
    <property type="entry name" value="eubact_ribD"/>
    <property type="match status" value="1"/>
</dbReference>
<dbReference type="PANTHER" id="PTHR38011">
    <property type="entry name" value="DIHYDROFOLATE REDUCTASE FAMILY PROTEIN (AFU_ORTHOLOGUE AFUA_8G06820)"/>
    <property type="match status" value="1"/>
</dbReference>
<keyword evidence="7 12" id="KW-0479">Metal-binding</keyword>
<reference evidence="14" key="1">
    <citation type="submission" date="2021-11" db="EMBL/GenBank/DDBJ databases">
        <authorList>
            <person name="Rodrigo-Torres L."/>
            <person name="Arahal R. D."/>
            <person name="Lucena T."/>
        </authorList>
    </citation>
    <scope>NUCLEOTIDE SEQUENCE</scope>
    <source>
        <strain evidence="14">CECT 7928</strain>
    </source>
</reference>
<comment type="catalytic activity">
    <reaction evidence="12">
        <text>2,5-diamino-6-hydroxy-4-(5-phosphoribosylamino)-pyrimidine + H2O + H(+) = 5-amino-6-(5-phospho-D-ribosylamino)uracil + NH4(+)</text>
        <dbReference type="Rhea" id="RHEA:21868"/>
        <dbReference type="ChEBI" id="CHEBI:15377"/>
        <dbReference type="ChEBI" id="CHEBI:15378"/>
        <dbReference type="ChEBI" id="CHEBI:28938"/>
        <dbReference type="ChEBI" id="CHEBI:58453"/>
        <dbReference type="ChEBI" id="CHEBI:58614"/>
        <dbReference type="EC" id="3.5.4.26"/>
    </reaction>
</comment>
<dbReference type="InterPro" id="IPR050765">
    <property type="entry name" value="Riboflavin_Biosynth_HTPR"/>
</dbReference>
<dbReference type="RefSeq" id="WP_237362780.1">
    <property type="nucleotide sequence ID" value="NZ_CAKLDM010000002.1"/>
</dbReference>
<dbReference type="EC" id="3.5.4.26" evidence="12"/>
<dbReference type="PROSITE" id="PS00903">
    <property type="entry name" value="CYT_DCMP_DEAMINASES_1"/>
    <property type="match status" value="1"/>
</dbReference>
<evidence type="ECO:0000259" key="13">
    <source>
        <dbReference type="PROSITE" id="PS51747"/>
    </source>
</evidence>
<dbReference type="EC" id="1.1.1.193" evidence="12"/>
<proteinExistence type="inferred from homology"/>
<keyword evidence="11" id="KW-0511">Multifunctional enzyme</keyword>
<feature type="domain" description="CMP/dCMP-type deaminase" evidence="13">
    <location>
        <begin position="6"/>
        <end position="128"/>
    </location>
</feature>
<dbReference type="Gene3D" id="3.40.430.10">
    <property type="entry name" value="Dihydrofolate Reductase, subunit A"/>
    <property type="match status" value="1"/>
</dbReference>
<dbReference type="InterPro" id="IPR002125">
    <property type="entry name" value="CMP_dCMP_dom"/>
</dbReference>
<evidence type="ECO:0000256" key="5">
    <source>
        <dbReference type="ARBA" id="ARBA00007417"/>
    </source>
</evidence>
<dbReference type="InterPro" id="IPR016192">
    <property type="entry name" value="APOBEC/CMP_deaminase_Zn-bd"/>
</dbReference>
<evidence type="ECO:0000256" key="2">
    <source>
        <dbReference type="ARBA" id="ARBA00004882"/>
    </source>
</evidence>
<comment type="function">
    <text evidence="1 12">Converts 2,5-diamino-6-(ribosylamino)-4(3h)-pyrimidinone 5'-phosphate into 5-amino-6-(ribosylamino)-2,4(1h,3h)-pyrimidinedione 5'-phosphate.</text>
</comment>
<keyword evidence="10 12" id="KW-0560">Oxidoreductase</keyword>
<comment type="similarity">
    <text evidence="5 12">In the C-terminal section; belongs to the HTP reductase family.</text>
</comment>
<dbReference type="Proteomes" id="UP000838748">
    <property type="component" value="Unassembled WGS sequence"/>
</dbReference>
<dbReference type="SUPFAM" id="SSF53927">
    <property type="entry name" value="Cytidine deaminase-like"/>
    <property type="match status" value="1"/>
</dbReference>
<dbReference type="Gene3D" id="3.40.140.10">
    <property type="entry name" value="Cytidine Deaminase, domain 2"/>
    <property type="match status" value="1"/>
</dbReference>